<proteinExistence type="predicted"/>
<dbReference type="CDD" id="cd04301">
    <property type="entry name" value="NAT_SF"/>
    <property type="match status" value="1"/>
</dbReference>
<name>A0ABN7ZXH5_9BACI</name>
<sequence>MYEIKSLSVLSFEEATNLWNAGFEGYFIEIKMTMDAFLARMAMEELSPSFSLVAFNNGEPVGIILNGIRIIHGKKIAWNGGTGVISEFRNRGVGRALVRASLELYEKEGVDIAMLEAISKNDSAIHLYKKMGYEVIDQLLMLQHTEILEDSAFQLQQSNTYHVKRVIAQDIHTIQISNEEIKPWQTEWMSVRKDGELLTVYDDTNEELAYFLYKKVLDQTGKQQATVLYQSYVDTKRIDQEDIVRFGLREVFSPLQGKLNKMTMNLPASNEVIVRILKEAGFTVANEQVFMVQHLSCVNEE</sequence>
<dbReference type="InterPro" id="IPR050680">
    <property type="entry name" value="YpeA/RimI_acetyltransf"/>
</dbReference>
<organism evidence="4 5">
    <name type="scientific">Bacillus rhizoplanae</name>
    <dbReference type="NCBI Taxonomy" id="2880966"/>
    <lineage>
        <taxon>Bacteria</taxon>
        <taxon>Bacillati</taxon>
        <taxon>Bacillota</taxon>
        <taxon>Bacilli</taxon>
        <taxon>Bacillales</taxon>
        <taxon>Bacillaceae</taxon>
        <taxon>Bacillus</taxon>
    </lineage>
</organism>
<dbReference type="InterPro" id="IPR016181">
    <property type="entry name" value="Acyl_CoA_acyltransferase"/>
</dbReference>
<feature type="domain" description="N-acetyltransferase" evidence="3">
    <location>
        <begin position="2"/>
        <end position="160"/>
    </location>
</feature>
<dbReference type="Pfam" id="PF00583">
    <property type="entry name" value="Acetyltransf_1"/>
    <property type="match status" value="1"/>
</dbReference>
<protein>
    <recommendedName>
        <fullName evidence="3">N-acetyltransferase domain-containing protein</fullName>
    </recommendedName>
</protein>
<evidence type="ECO:0000256" key="2">
    <source>
        <dbReference type="ARBA" id="ARBA00023315"/>
    </source>
</evidence>
<reference evidence="4 5" key="1">
    <citation type="submission" date="2021-10" db="EMBL/GenBank/DDBJ databases">
        <authorList>
            <person name="Criscuolo A."/>
        </authorList>
    </citation>
    <scope>NUCLEOTIDE SEQUENCE [LARGE SCALE GENOMIC DNA]</scope>
    <source>
        <strain evidence="5">CIP 111899</strain>
    </source>
</reference>
<accession>A0ABN7ZXH5</accession>
<keyword evidence="2" id="KW-0012">Acyltransferase</keyword>
<evidence type="ECO:0000259" key="3">
    <source>
        <dbReference type="PROSITE" id="PS51186"/>
    </source>
</evidence>
<dbReference type="PANTHER" id="PTHR43420:SF47">
    <property type="entry name" value="N-ACETYLTRANSFERASE DOMAIN-CONTAINING PROTEIN"/>
    <property type="match status" value="1"/>
</dbReference>
<evidence type="ECO:0000256" key="1">
    <source>
        <dbReference type="ARBA" id="ARBA00022679"/>
    </source>
</evidence>
<comment type="caution">
    <text evidence="4">The sequence shown here is derived from an EMBL/GenBank/DDBJ whole genome shotgun (WGS) entry which is preliminary data.</text>
</comment>
<dbReference type="Proteomes" id="UP000789423">
    <property type="component" value="Unassembled WGS sequence"/>
</dbReference>
<evidence type="ECO:0000313" key="5">
    <source>
        <dbReference type="Proteomes" id="UP000789423"/>
    </source>
</evidence>
<keyword evidence="5" id="KW-1185">Reference proteome</keyword>
<dbReference type="PROSITE" id="PS51186">
    <property type="entry name" value="GNAT"/>
    <property type="match status" value="1"/>
</dbReference>
<keyword evidence="1" id="KW-0808">Transferase</keyword>
<dbReference type="RefSeq" id="WP_230575674.1">
    <property type="nucleotide sequence ID" value="NZ_CAKJTI010000015.1"/>
</dbReference>
<dbReference type="SUPFAM" id="SSF55729">
    <property type="entry name" value="Acyl-CoA N-acyltransferases (Nat)"/>
    <property type="match status" value="1"/>
</dbReference>
<dbReference type="InterPro" id="IPR000182">
    <property type="entry name" value="GNAT_dom"/>
</dbReference>
<dbReference type="Gene3D" id="3.40.630.30">
    <property type="match status" value="1"/>
</dbReference>
<gene>
    <name evidence="4" type="ORF">BACCIP111899_02831</name>
</gene>
<dbReference type="EMBL" id="CAKJTI010000015">
    <property type="protein sequence ID" value="CAG9613612.1"/>
    <property type="molecule type" value="Genomic_DNA"/>
</dbReference>
<dbReference type="PANTHER" id="PTHR43420">
    <property type="entry name" value="ACETYLTRANSFERASE"/>
    <property type="match status" value="1"/>
</dbReference>
<evidence type="ECO:0000313" key="4">
    <source>
        <dbReference type="EMBL" id="CAG9613612.1"/>
    </source>
</evidence>